<evidence type="ECO:0000256" key="1">
    <source>
        <dbReference type="SAM" id="MobiDB-lite"/>
    </source>
</evidence>
<evidence type="ECO:0000313" key="2">
    <source>
        <dbReference type="EMBL" id="KAG5929194.1"/>
    </source>
</evidence>
<proteinExistence type="predicted"/>
<reference evidence="2" key="1">
    <citation type="journal article" date="2020" name="bioRxiv">
        <title>Whole genome comparisons of ergot fungi reveals the divergence and evolution of species within the genus Claviceps are the result of varying mechanisms driving genome evolution and host range expansion.</title>
        <authorList>
            <person name="Wyka S.A."/>
            <person name="Mondo S.J."/>
            <person name="Liu M."/>
            <person name="Dettman J."/>
            <person name="Nalam V."/>
            <person name="Broders K.D."/>
        </authorList>
    </citation>
    <scope>NUCLEOTIDE SEQUENCE</scope>
    <source>
        <strain evidence="2">CCC 489</strain>
    </source>
</reference>
<organism evidence="2 3">
    <name type="scientific">Claviceps africana</name>
    <dbReference type="NCBI Taxonomy" id="83212"/>
    <lineage>
        <taxon>Eukaryota</taxon>
        <taxon>Fungi</taxon>
        <taxon>Dikarya</taxon>
        <taxon>Ascomycota</taxon>
        <taxon>Pezizomycotina</taxon>
        <taxon>Sordariomycetes</taxon>
        <taxon>Hypocreomycetidae</taxon>
        <taxon>Hypocreales</taxon>
        <taxon>Clavicipitaceae</taxon>
        <taxon>Claviceps</taxon>
    </lineage>
</organism>
<evidence type="ECO:0000313" key="3">
    <source>
        <dbReference type="Proteomes" id="UP000811619"/>
    </source>
</evidence>
<comment type="caution">
    <text evidence="2">The sequence shown here is derived from an EMBL/GenBank/DDBJ whole genome shotgun (WGS) entry which is preliminary data.</text>
</comment>
<dbReference type="OrthoDB" id="291792at2759"/>
<accession>A0A8K0NL79</accession>
<name>A0A8K0NL79_9HYPO</name>
<protein>
    <submittedName>
        <fullName evidence="2">Uncharacterized protein</fullName>
    </submittedName>
</protein>
<sequence>MASSAVDPVLRNALRYTISAREYGALHRYVLSRSRAVRKAAPSPGTVEKALQPAHGDDANARAAPPALRVFLA</sequence>
<feature type="non-terminal residue" evidence="2">
    <location>
        <position position="73"/>
    </location>
</feature>
<dbReference type="AlphaFoldDB" id="A0A8K0NL79"/>
<dbReference type="EMBL" id="SRPY01000074">
    <property type="protein sequence ID" value="KAG5929194.1"/>
    <property type="molecule type" value="Genomic_DNA"/>
</dbReference>
<gene>
    <name evidence="2" type="ORF">E4U42_006854</name>
</gene>
<keyword evidence="3" id="KW-1185">Reference proteome</keyword>
<dbReference type="Proteomes" id="UP000811619">
    <property type="component" value="Unassembled WGS sequence"/>
</dbReference>
<feature type="region of interest" description="Disordered" evidence="1">
    <location>
        <begin position="41"/>
        <end position="61"/>
    </location>
</feature>